<sequence length="34" mass="4074">MNQLSNITLWITWGYALLLINHLSIFIVYSLYRC</sequence>
<evidence type="ECO:0000256" key="1">
    <source>
        <dbReference type="SAM" id="Phobius"/>
    </source>
</evidence>
<dbReference type="EMBL" id="BK014979">
    <property type="protein sequence ID" value="DAD85287.1"/>
    <property type="molecule type" value="Genomic_DNA"/>
</dbReference>
<keyword evidence="1" id="KW-0472">Membrane</keyword>
<evidence type="ECO:0000313" key="2">
    <source>
        <dbReference type="EMBL" id="DAD85287.1"/>
    </source>
</evidence>
<protein>
    <submittedName>
        <fullName evidence="2">Uncharacterized protein</fullName>
    </submittedName>
</protein>
<keyword evidence="1" id="KW-1133">Transmembrane helix</keyword>
<proteinExistence type="predicted"/>
<reference evidence="2" key="1">
    <citation type="journal article" date="2021" name="Proc. Natl. Acad. Sci. U.S.A.">
        <title>A Catalog of Tens of Thousands of Viruses from Human Metagenomes Reveals Hidden Associations with Chronic Diseases.</title>
        <authorList>
            <person name="Tisza M.J."/>
            <person name="Buck C.B."/>
        </authorList>
    </citation>
    <scope>NUCLEOTIDE SEQUENCE</scope>
    <source>
        <strain evidence="2">Ctk251</strain>
    </source>
</reference>
<keyword evidence="1" id="KW-0812">Transmembrane</keyword>
<organism evidence="2">
    <name type="scientific">Myoviridae sp. ctk251</name>
    <dbReference type="NCBI Taxonomy" id="2826689"/>
    <lineage>
        <taxon>Viruses</taxon>
        <taxon>Duplodnaviria</taxon>
        <taxon>Heunggongvirae</taxon>
        <taxon>Uroviricota</taxon>
        <taxon>Caudoviricetes</taxon>
    </lineage>
</organism>
<feature type="transmembrane region" description="Helical" evidence="1">
    <location>
        <begin position="12"/>
        <end position="32"/>
    </location>
</feature>
<accession>A0A8S5MT90</accession>
<name>A0A8S5MT90_9CAUD</name>